<dbReference type="InterPro" id="IPR011989">
    <property type="entry name" value="ARM-like"/>
</dbReference>
<feature type="compositionally biased region" description="Low complexity" evidence="1">
    <location>
        <begin position="61"/>
        <end position="105"/>
    </location>
</feature>
<comment type="caution">
    <text evidence="2">The sequence shown here is derived from an EMBL/GenBank/DDBJ whole genome shotgun (WGS) entry which is preliminary data.</text>
</comment>
<dbReference type="InterPro" id="IPR004830">
    <property type="entry name" value="LRR_variant"/>
</dbReference>
<dbReference type="STRING" id="1437603.GCA_000771525_00678"/>
<keyword evidence="3" id="KW-1185">Reference proteome</keyword>
<evidence type="ECO:0000256" key="1">
    <source>
        <dbReference type="SAM" id="MobiDB-lite"/>
    </source>
</evidence>
<evidence type="ECO:0000313" key="3">
    <source>
        <dbReference type="Proteomes" id="UP000029082"/>
    </source>
</evidence>
<evidence type="ECO:0000313" key="2">
    <source>
        <dbReference type="EMBL" id="KFI74338.1"/>
    </source>
</evidence>
<dbReference type="EMBL" id="JGZE01000026">
    <property type="protein sequence ID" value="KFI74338.1"/>
    <property type="molecule type" value="Genomic_DNA"/>
</dbReference>
<dbReference type="Gene3D" id="1.25.10.10">
    <property type="entry name" value="Leucine-rich Repeat Variant"/>
    <property type="match status" value="1"/>
</dbReference>
<sequence length="335" mass="34762">METKTTTSDATERGVTAADMTEPDDAARRVGQSAESPVEQGAAGDPSSEAASHGAADVAKPTDGTAATADALATADTATPDGTAAAADTATPDGTAATADASPTDGTDDAVDPDAPVDPVDQDGTRAVGSSADAASDRQPDFEPLTDTYERLRHSTDSAELSGYARAPLPDRSNQAAFSRATALLEAVAGNAHTPVEDRVFLATTMPFPNILVKLSADPEAEVRRAVAANEDDKNWLVGRLTKDRDGEVRDTALRNPRSSWKMRLEGAQDPEVGPPTLDALADLGVRTEPGAPAVLSSMVRRAVALNPGCPRETLERLARDGSDQVARAARARLR</sequence>
<dbReference type="AlphaFoldDB" id="A0A087BTI8"/>
<feature type="region of interest" description="Disordered" evidence="1">
    <location>
        <begin position="1"/>
        <end position="149"/>
    </location>
</feature>
<name>A0A087BTI8_9BIFI</name>
<dbReference type="Proteomes" id="UP000029082">
    <property type="component" value="Unassembled WGS sequence"/>
</dbReference>
<proteinExistence type="predicted"/>
<dbReference type="Pfam" id="PF01816">
    <property type="entry name" value="LRV"/>
    <property type="match status" value="1"/>
</dbReference>
<organism evidence="2 3">
    <name type="scientific">Bifidobacterium mongoliense DSM 21395</name>
    <dbReference type="NCBI Taxonomy" id="1437603"/>
    <lineage>
        <taxon>Bacteria</taxon>
        <taxon>Bacillati</taxon>
        <taxon>Actinomycetota</taxon>
        <taxon>Actinomycetes</taxon>
        <taxon>Bifidobacteriales</taxon>
        <taxon>Bifidobacteriaceae</taxon>
        <taxon>Bifidobacterium</taxon>
    </lineage>
</organism>
<gene>
    <name evidence="2" type="ORF">BMON_1077</name>
</gene>
<accession>A0A087BTI8</accession>
<reference evidence="2 3" key="1">
    <citation type="submission" date="2014-03" db="EMBL/GenBank/DDBJ databases">
        <title>Genomics of Bifidobacteria.</title>
        <authorList>
            <person name="Ventura M."/>
            <person name="Milani C."/>
            <person name="Lugli G.A."/>
        </authorList>
    </citation>
    <scope>NUCLEOTIDE SEQUENCE [LARGE SCALE GENOMIC DNA]</scope>
    <source>
        <strain evidence="2 3">DSM 21395</strain>
    </source>
</reference>
<protein>
    <submittedName>
        <fullName evidence="2">AbrB family transcriptional regulator</fullName>
    </submittedName>
</protein>
<dbReference type="eggNOG" id="ENOG5032GAY">
    <property type="taxonomic scope" value="Bacteria"/>
</dbReference>